<organism evidence="2 3">
    <name type="scientific">Cronobacter turicensis (strain DSM 18703 / CCUG 55852 / LMG 23827 / z3032)</name>
    <dbReference type="NCBI Taxonomy" id="693216"/>
    <lineage>
        <taxon>Bacteria</taxon>
        <taxon>Pseudomonadati</taxon>
        <taxon>Pseudomonadota</taxon>
        <taxon>Gammaproteobacteria</taxon>
        <taxon>Enterobacterales</taxon>
        <taxon>Enterobacteriaceae</taxon>
        <taxon>Cronobacter</taxon>
    </lineage>
</organism>
<protein>
    <recommendedName>
        <fullName evidence="4">Anaerobic dimethyl sulfoxide reductase chain C</fullName>
    </recommendedName>
</protein>
<keyword evidence="1" id="KW-0812">Transmembrane</keyword>
<gene>
    <name evidence="2" type="ordered locus">Ctu_20710</name>
</gene>
<evidence type="ECO:0000313" key="3">
    <source>
        <dbReference type="Proteomes" id="UP000002069"/>
    </source>
</evidence>
<dbReference type="PANTHER" id="PTHR38095:SF2">
    <property type="entry name" value="ANAEROBIC DIMETHYL SULFOXIDE REDUCTASE CHAIN C"/>
    <property type="match status" value="1"/>
</dbReference>
<name>C9Y465_CROTZ</name>
<feature type="transmembrane region" description="Helical" evidence="1">
    <location>
        <begin position="142"/>
        <end position="162"/>
    </location>
</feature>
<dbReference type="Pfam" id="PF04976">
    <property type="entry name" value="DmsC"/>
    <property type="match status" value="1"/>
</dbReference>
<evidence type="ECO:0008006" key="4">
    <source>
        <dbReference type="Google" id="ProtNLM"/>
    </source>
</evidence>
<dbReference type="PANTHER" id="PTHR38095">
    <property type="entry name" value="ANAEROBIC DIMETHYL SULFOXIDE REDUCTASE CHAIN YNFH"/>
    <property type="match status" value="1"/>
</dbReference>
<proteinExistence type="predicted"/>
<reference evidence="3" key="2">
    <citation type="journal article" date="2011" name="J. Bacteriol.">
        <title>Complete genome sequence of Cronobacter turicensis LMG 23827, a food-borne pathogen causing deaths in neonates.</title>
        <authorList>
            <person name="Stephan R."/>
            <person name="Lehner A."/>
            <person name="Tischler P."/>
            <person name="Rattei T."/>
        </authorList>
    </citation>
    <scope>NUCLEOTIDE SEQUENCE [LARGE SCALE GENOMIC DNA]</scope>
    <source>
        <strain evidence="3">DSM 18703 / CCUG 55852 / LMG 23827 / z3032</strain>
    </source>
</reference>
<feature type="transmembrane region" description="Helical" evidence="1">
    <location>
        <begin position="6"/>
        <end position="26"/>
    </location>
</feature>
<keyword evidence="2" id="KW-0560">Oxidoreductase</keyword>
<keyword evidence="3" id="KW-1185">Reference proteome</keyword>
<dbReference type="Proteomes" id="UP000002069">
    <property type="component" value="Chromosome"/>
</dbReference>
<evidence type="ECO:0000313" key="2">
    <source>
        <dbReference type="EMBL" id="CBA30751.1"/>
    </source>
</evidence>
<dbReference type="EMBL" id="FN543093">
    <property type="protein sequence ID" value="CBA30751.1"/>
    <property type="molecule type" value="Genomic_DNA"/>
</dbReference>
<feature type="transmembrane region" description="Helical" evidence="1">
    <location>
        <begin position="220"/>
        <end position="245"/>
    </location>
</feature>
<dbReference type="AlphaFoldDB" id="C9Y465"/>
<dbReference type="InterPro" id="IPR007059">
    <property type="entry name" value="DmsC"/>
</dbReference>
<dbReference type="GO" id="GO:0009389">
    <property type="term" value="F:dimethyl sulfoxide reductase activity"/>
    <property type="evidence" value="ECO:0007669"/>
    <property type="project" value="TreeGrafter"/>
</dbReference>
<dbReference type="GO" id="GO:0005886">
    <property type="term" value="C:plasma membrane"/>
    <property type="evidence" value="ECO:0007669"/>
    <property type="project" value="TreeGrafter"/>
</dbReference>
<dbReference type="GO" id="GO:0009390">
    <property type="term" value="C:dimethyl sulfoxide reductase complex"/>
    <property type="evidence" value="ECO:0007669"/>
    <property type="project" value="TreeGrafter"/>
</dbReference>
<feature type="transmembrane region" description="Helical" evidence="1">
    <location>
        <begin position="111"/>
        <end position="136"/>
    </location>
</feature>
<feature type="transmembrane region" description="Helical" evidence="1">
    <location>
        <begin position="38"/>
        <end position="65"/>
    </location>
</feature>
<accession>C9Y465</accession>
<dbReference type="HOGENOM" id="CLU_064909_1_0_6"/>
<reference evidence="2 3" key="1">
    <citation type="journal article" date="2010" name="J. Bacteriol.">
        <title>Complete Genome Sequence of Cronobacter turicensis LMG 23827, a foodborne pathogen causing deaths in neonates.</title>
        <authorList>
            <person name="Stephan R."/>
            <person name="Lehner A."/>
            <person name="Tischler P."/>
            <person name="Rattei T."/>
        </authorList>
    </citation>
    <scope>NUCLEOTIDE SEQUENCE [LARGE SCALE GENOMIC DNA]</scope>
    <source>
        <strain evidence="3">DSM 18703 / CCUG 55852 / LMG 23827 / z3032</strain>
    </source>
</reference>
<evidence type="ECO:0000256" key="1">
    <source>
        <dbReference type="SAM" id="Phobius"/>
    </source>
</evidence>
<sequence>MMHEFPLVIFTLCMQGAVGFTLMLCLTAGQMPRAGQRMFATLPALLGVGVAAALGLLASTLHLGYPLNAFNALRHLSSSWLSREIALAGVFMALLAISILLLMMKRAVSWSLLWLTVMAGLADIVAMASIYCHASVMTWQHVNTWAMFLGSVALIGAAILQLRLALRPAFNVQAELAVSRRLSLLALSAVLIRLLIQPAYHHYLAHAVVPVTFPLHPLAAFDACAGLRLAGWCSSVGGALLLMIGLTRPHGGRTPQIAGCGLILLGELLLRLAFFCIDV</sequence>
<dbReference type="PATRIC" id="fig|693216.3.peg.1956"/>
<feature type="transmembrane region" description="Helical" evidence="1">
    <location>
        <begin position="85"/>
        <end position="104"/>
    </location>
</feature>
<keyword evidence="1" id="KW-0472">Membrane</keyword>
<dbReference type="KEGG" id="ctu:CTU_20710"/>
<feature type="transmembrane region" description="Helical" evidence="1">
    <location>
        <begin position="182"/>
        <end position="200"/>
    </location>
</feature>
<dbReference type="GO" id="GO:0019645">
    <property type="term" value="P:anaerobic electron transport chain"/>
    <property type="evidence" value="ECO:0007669"/>
    <property type="project" value="InterPro"/>
</dbReference>
<keyword evidence="1" id="KW-1133">Transmembrane helix</keyword>